<dbReference type="PANTHER" id="PTHR24320">
    <property type="entry name" value="RETINOL DEHYDROGENASE"/>
    <property type="match status" value="1"/>
</dbReference>
<sequence>MTSNPAFNALTDAATVAEAFPALIKDRFFVVTGGNSGIGLETVKVLAANGGNVVLCSRSPKNAADALESISASVPDAAARVTTMSLDLGSFASIKAFADAYIATNKPLHVLINNAGVMASPLAKTSDGFEQQFGVNHLGHMYLTQLLLPSLRKSGTAATPARVINVSSIGNFFFSPEGGFRFDDLSAEKHYGYYERYGSSKLANILFTRELGRREYDDGNHVVSYSLHPGAIASTNLSRHTSFGAVWDLLVGLFWKKGGFSVLRRETFKTIPQGAATTIVAALDPVVPPSAHLADCQLSDAVHHSASVELQEKLWKVSEELIASVVSQ</sequence>
<organism evidence="4 5">
    <name type="scientific">Blyttiomyces helicus</name>
    <dbReference type="NCBI Taxonomy" id="388810"/>
    <lineage>
        <taxon>Eukaryota</taxon>
        <taxon>Fungi</taxon>
        <taxon>Fungi incertae sedis</taxon>
        <taxon>Chytridiomycota</taxon>
        <taxon>Chytridiomycota incertae sedis</taxon>
        <taxon>Chytridiomycetes</taxon>
        <taxon>Chytridiomycetes incertae sedis</taxon>
        <taxon>Blyttiomyces</taxon>
    </lineage>
</organism>
<gene>
    <name evidence="4" type="ORF">BDK51DRAFT_52786</name>
</gene>
<evidence type="ECO:0000313" key="4">
    <source>
        <dbReference type="EMBL" id="RKO94404.1"/>
    </source>
</evidence>
<dbReference type="Proteomes" id="UP000269721">
    <property type="component" value="Unassembled WGS sequence"/>
</dbReference>
<dbReference type="SUPFAM" id="SSF51735">
    <property type="entry name" value="NAD(P)-binding Rossmann-fold domains"/>
    <property type="match status" value="1"/>
</dbReference>
<evidence type="ECO:0000256" key="2">
    <source>
        <dbReference type="ARBA" id="ARBA00023002"/>
    </source>
</evidence>
<name>A0A4P9WN95_9FUNG</name>
<dbReference type="EMBL" id="KZ993906">
    <property type="protein sequence ID" value="RKO94404.1"/>
    <property type="molecule type" value="Genomic_DNA"/>
</dbReference>
<dbReference type="PANTHER" id="PTHR24320:SF148">
    <property type="entry name" value="NAD(P)-BINDING ROSSMANN-FOLD SUPERFAMILY PROTEIN"/>
    <property type="match status" value="1"/>
</dbReference>
<dbReference type="CDD" id="cd05327">
    <property type="entry name" value="retinol-DH_like_SDR_c_like"/>
    <property type="match status" value="1"/>
</dbReference>
<protein>
    <submittedName>
        <fullName evidence="4">Short-chain dehydrogenase/reductase SDR</fullName>
    </submittedName>
</protein>
<dbReference type="PRINTS" id="PR00080">
    <property type="entry name" value="SDRFAMILY"/>
</dbReference>
<dbReference type="AlphaFoldDB" id="A0A4P9WN95"/>
<dbReference type="Gene3D" id="3.40.50.720">
    <property type="entry name" value="NAD(P)-binding Rossmann-like Domain"/>
    <property type="match status" value="1"/>
</dbReference>
<evidence type="ECO:0000256" key="1">
    <source>
        <dbReference type="ARBA" id="ARBA00006484"/>
    </source>
</evidence>
<evidence type="ECO:0000313" key="5">
    <source>
        <dbReference type="Proteomes" id="UP000269721"/>
    </source>
</evidence>
<dbReference type="GO" id="GO:0016491">
    <property type="term" value="F:oxidoreductase activity"/>
    <property type="evidence" value="ECO:0007669"/>
    <property type="project" value="UniProtKB-KW"/>
</dbReference>
<dbReference type="InterPro" id="IPR002347">
    <property type="entry name" value="SDR_fam"/>
</dbReference>
<dbReference type="PRINTS" id="PR00081">
    <property type="entry name" value="GDHRDH"/>
</dbReference>
<proteinExistence type="inferred from homology"/>
<comment type="similarity">
    <text evidence="1 3">Belongs to the short-chain dehydrogenases/reductases (SDR) family.</text>
</comment>
<keyword evidence="5" id="KW-1185">Reference proteome</keyword>
<dbReference type="InterPro" id="IPR036291">
    <property type="entry name" value="NAD(P)-bd_dom_sf"/>
</dbReference>
<evidence type="ECO:0000256" key="3">
    <source>
        <dbReference type="RuleBase" id="RU000363"/>
    </source>
</evidence>
<reference evidence="5" key="1">
    <citation type="journal article" date="2018" name="Nat. Microbiol.">
        <title>Leveraging single-cell genomics to expand the fungal tree of life.</title>
        <authorList>
            <person name="Ahrendt S.R."/>
            <person name="Quandt C.A."/>
            <person name="Ciobanu D."/>
            <person name="Clum A."/>
            <person name="Salamov A."/>
            <person name="Andreopoulos B."/>
            <person name="Cheng J.F."/>
            <person name="Woyke T."/>
            <person name="Pelin A."/>
            <person name="Henrissat B."/>
            <person name="Reynolds N.K."/>
            <person name="Benny G.L."/>
            <person name="Smith M.E."/>
            <person name="James T.Y."/>
            <person name="Grigoriev I.V."/>
        </authorList>
    </citation>
    <scope>NUCLEOTIDE SEQUENCE [LARGE SCALE GENOMIC DNA]</scope>
</reference>
<dbReference type="Pfam" id="PF00106">
    <property type="entry name" value="adh_short"/>
    <property type="match status" value="1"/>
</dbReference>
<dbReference type="OrthoDB" id="191139at2759"/>
<keyword evidence="2" id="KW-0560">Oxidoreductase</keyword>
<accession>A0A4P9WN95</accession>